<dbReference type="Proteomes" id="UP000075243">
    <property type="component" value="Unassembled WGS sequence"/>
</dbReference>
<dbReference type="InterPro" id="IPR026960">
    <property type="entry name" value="RVT-Znf"/>
</dbReference>
<evidence type="ECO:0000313" key="3">
    <source>
        <dbReference type="Proteomes" id="UP000075243"/>
    </source>
</evidence>
<reference evidence="2" key="1">
    <citation type="journal article" date="2012" name="Nat. Biotechnol.">
        <title>Draft genome sequence of pigeonpea (Cajanus cajan), an orphan legume crop of resource-poor farmers.</title>
        <authorList>
            <person name="Varshney R.K."/>
            <person name="Chen W."/>
            <person name="Li Y."/>
            <person name="Bharti A.K."/>
            <person name="Saxena R.K."/>
            <person name="Schlueter J.A."/>
            <person name="Donoghue M.T."/>
            <person name="Azam S."/>
            <person name="Fan G."/>
            <person name="Whaley A.M."/>
            <person name="Farmer A.D."/>
            <person name="Sheridan J."/>
            <person name="Iwata A."/>
            <person name="Tuteja R."/>
            <person name="Penmetsa R.V."/>
            <person name="Wu W."/>
            <person name="Upadhyaya H.D."/>
            <person name="Yang S.P."/>
            <person name="Shah T."/>
            <person name="Saxena K.B."/>
            <person name="Michael T."/>
            <person name="McCombie W.R."/>
            <person name="Yang B."/>
            <person name="Zhang G."/>
            <person name="Yang H."/>
            <person name="Wang J."/>
            <person name="Spillane C."/>
            <person name="Cook D.R."/>
            <person name="May G.D."/>
            <person name="Xu X."/>
            <person name="Jackson S.A."/>
        </authorList>
    </citation>
    <scope>NUCLEOTIDE SEQUENCE [LARGE SCALE GENOMIC DNA]</scope>
</reference>
<dbReference type="SUPFAM" id="SSF56219">
    <property type="entry name" value="DNase I-like"/>
    <property type="match status" value="1"/>
</dbReference>
<dbReference type="PANTHER" id="PTHR33116:SF78">
    <property type="entry name" value="OS12G0587133 PROTEIN"/>
    <property type="match status" value="1"/>
</dbReference>
<dbReference type="CDD" id="cd01650">
    <property type="entry name" value="RT_nLTR_like"/>
    <property type="match status" value="1"/>
</dbReference>
<accession>A0A151RRI1</accession>
<organism evidence="2 3">
    <name type="scientific">Cajanus cajan</name>
    <name type="common">Pigeon pea</name>
    <name type="synonym">Cajanus indicus</name>
    <dbReference type="NCBI Taxonomy" id="3821"/>
    <lineage>
        <taxon>Eukaryota</taxon>
        <taxon>Viridiplantae</taxon>
        <taxon>Streptophyta</taxon>
        <taxon>Embryophyta</taxon>
        <taxon>Tracheophyta</taxon>
        <taxon>Spermatophyta</taxon>
        <taxon>Magnoliopsida</taxon>
        <taxon>eudicotyledons</taxon>
        <taxon>Gunneridae</taxon>
        <taxon>Pentapetalae</taxon>
        <taxon>rosids</taxon>
        <taxon>fabids</taxon>
        <taxon>Fabales</taxon>
        <taxon>Fabaceae</taxon>
        <taxon>Papilionoideae</taxon>
        <taxon>50 kb inversion clade</taxon>
        <taxon>NPAAA clade</taxon>
        <taxon>indigoferoid/millettioid clade</taxon>
        <taxon>Phaseoleae</taxon>
        <taxon>Cajanus</taxon>
    </lineage>
</organism>
<keyword evidence="3" id="KW-1185">Reference proteome</keyword>
<proteinExistence type="predicted"/>
<evidence type="ECO:0000259" key="1">
    <source>
        <dbReference type="Pfam" id="PF13966"/>
    </source>
</evidence>
<dbReference type="InterPro" id="IPR036691">
    <property type="entry name" value="Endo/exonu/phosph_ase_sf"/>
</dbReference>
<dbReference type="Gene3D" id="3.60.10.10">
    <property type="entry name" value="Endonuclease/exonuclease/phosphatase"/>
    <property type="match status" value="1"/>
</dbReference>
<dbReference type="EMBL" id="KQ483600">
    <property type="protein sequence ID" value="KYP45155.1"/>
    <property type="molecule type" value="Genomic_DNA"/>
</dbReference>
<dbReference type="Pfam" id="PF13966">
    <property type="entry name" value="zf-RVT"/>
    <property type="match status" value="1"/>
</dbReference>
<dbReference type="AlphaFoldDB" id="A0A151RRI1"/>
<feature type="domain" description="Reverse transcriptase zinc-binding" evidence="1">
    <location>
        <begin position="786"/>
        <end position="876"/>
    </location>
</feature>
<name>A0A151RRI1_CAJCA</name>
<gene>
    <name evidence="2" type="ORF">KK1_033288</name>
</gene>
<dbReference type="PANTHER" id="PTHR33116">
    <property type="entry name" value="REVERSE TRANSCRIPTASE ZINC-BINDING DOMAIN-CONTAINING PROTEIN-RELATED-RELATED"/>
    <property type="match status" value="1"/>
</dbReference>
<dbReference type="OMA" id="HAMINCR"/>
<sequence length="979" mass="113898">MLWDEILEKKRASSIALWCVVGDFNSIRCLEERVGQTTGLYATTDIEMFNQFISQMELEDLPLAGRKYTWYKPNGRAKSRIDRVLVSLRWLERWPRVAQLVLNRGISDHCPILMRNREIDWGPKPWRFFNFWLNDSECRELVSRTWADTKVVGWAAFIVKEKLKAIKCQVKNWWGGRNTSIQTATDVMKEMNAIYLIEETRILSEEELQRRIHLQQTYWEVALKEESQLAQKARVKWMHLGDINSKYFHHVINLNRKRNYLPGLFIDNRWEEEPTIVKEHIKSFYQERPFEEDEIKRAVWACGSDRCPGPDGINFKFIKEFWDIMKRDLVLFVQQFHDNSKLPRGTNSSFISLIPKVDTPQSLNEYRPISLIGCMYKILAKILALRLKVVLPYLVDHRQMGFVEGRGLLQGAMVLNETLDEVRRRKKQGDPLAPFLFVLVAEGLTGLVREASNSDLFRGIKVGSKGELVNILQYADDTIFVGEASVENVRTLKVILRGFELASGLKVNFYKSCLGAIGVGRETLISFAEILHCKLSNIPFVYLGIPIGANPRRSKTWQPVVLSFKKKLSSWRASTLSMAGRICLINSVLTSLPLYIMSFYRMPKMVTKQLTSIQRNFLWGGKLDEKRMAWVSWEKICRPKKEGGLGIKKLDTFNAALLAKWHSMWWGDVLKASGEDTSDSWFMDSLSWRLGMGDRIRFWSDAWAEAEPLANRFPRIFSNSLQKSNVVANMGHWSRGRWQWRFQWRRAWFTWELNDVQQFMNIVEARVLIEGVQDSRLWTLDSSGCFSVRSGYRALMDRGPSSQLPNVAAVAWDIKVPPKVKCFIWRLFMGALPTKENLLRRNVIVLRDQATCPFCNADIESSEHILLYCSSTDPIWKKWLLWLDSPTPLSSSFEGNFFAHPSILLSKKRVDQWHVIWTAILWCIWRARNKYVFEGEHLDGNRLLQQTVLYSWSWLTSFDKSFNYSFSQWEANPGLCIIS</sequence>
<evidence type="ECO:0000313" key="2">
    <source>
        <dbReference type="EMBL" id="KYP45155.1"/>
    </source>
</evidence>
<dbReference type="Gramene" id="C.cajan_30993.t">
    <property type="protein sequence ID" value="C.cajan_30993.t"/>
    <property type="gene ID" value="C.cajan_30993"/>
</dbReference>
<dbReference type="STRING" id="3821.A0A151RRI1"/>
<protein>
    <submittedName>
        <fullName evidence="2">Ribonuclease H protein At1g65750 family</fullName>
    </submittedName>
</protein>